<dbReference type="Pfam" id="PF06574">
    <property type="entry name" value="FAD_syn"/>
    <property type="match status" value="1"/>
</dbReference>
<dbReference type="PANTHER" id="PTHR22749:SF6">
    <property type="entry name" value="RIBOFLAVIN KINASE"/>
    <property type="match status" value="1"/>
</dbReference>
<dbReference type="Proteomes" id="UP000199183">
    <property type="component" value="Unassembled WGS sequence"/>
</dbReference>
<keyword evidence="12" id="KW-0511">Multifunctional enzyme</keyword>
<keyword evidence="6 15" id="KW-0808">Transferase</keyword>
<evidence type="ECO:0000256" key="11">
    <source>
        <dbReference type="ARBA" id="ARBA00022840"/>
    </source>
</evidence>
<dbReference type="STRING" id="640635.SAMN04489806_2530"/>
<dbReference type="FunFam" id="3.40.50.620:FF:000021">
    <property type="entry name" value="Riboflavin biosynthesis protein"/>
    <property type="match status" value="1"/>
</dbReference>
<evidence type="ECO:0000256" key="12">
    <source>
        <dbReference type="ARBA" id="ARBA00023268"/>
    </source>
</evidence>
<dbReference type="Gene3D" id="2.40.30.30">
    <property type="entry name" value="Riboflavin kinase-like"/>
    <property type="match status" value="1"/>
</dbReference>
<dbReference type="NCBIfam" id="TIGR00083">
    <property type="entry name" value="ribF"/>
    <property type="match status" value="1"/>
</dbReference>
<dbReference type="AlphaFoldDB" id="A0A1H4PJR1"/>
<dbReference type="GO" id="GO:0009398">
    <property type="term" value="P:FMN biosynthetic process"/>
    <property type="evidence" value="ECO:0007669"/>
    <property type="project" value="UniProtKB-UniRule"/>
</dbReference>
<dbReference type="FunFam" id="2.40.30.30:FF:000003">
    <property type="entry name" value="Riboflavin biosynthesis protein"/>
    <property type="match status" value="1"/>
</dbReference>
<sequence>MIRISDVDGIPADFGPTAVTIGKFDGVHAGHRAIIRQLKAVAAERDLKSVVVTFDRNPLSVVAPQVCPDSLVSLEQKLDLLEQTGVDACLVLRFDTEFAAQSPEDFIRGILVEDLDARAVLVGEDFRFGHKGRGDVALLREAAPTYGFEVMIIDDVAPLGERRVSSTWIRELLSHGDVARATELLGHAPAVRGVVVHGAKRGRELGFPTANLSPEAQGLIPADGVYAGHLVVDGHRYPAAVSVGNNPTFDGVPQKQVEAYALDQDLDLYDRVVDVEFVERIRGMVAFAGIEPLIEQMTDDVTQARRILG</sequence>
<dbReference type="OrthoDB" id="9803667at2"/>
<dbReference type="EC" id="2.7.7.2" evidence="15"/>
<dbReference type="InterPro" id="IPR015865">
    <property type="entry name" value="Riboflavin_kinase_bac/euk"/>
</dbReference>
<dbReference type="InterPro" id="IPR023468">
    <property type="entry name" value="Riboflavin_kinase"/>
</dbReference>
<dbReference type="CDD" id="cd02064">
    <property type="entry name" value="FAD_synthetase_N"/>
    <property type="match status" value="1"/>
</dbReference>
<name>A0A1H4PJR1_9MICO</name>
<protein>
    <recommendedName>
        <fullName evidence="15">Riboflavin biosynthesis protein</fullName>
    </recommendedName>
    <domain>
        <recommendedName>
            <fullName evidence="15">Riboflavin kinase</fullName>
            <ecNumber evidence="15">2.7.1.26</ecNumber>
        </recommendedName>
        <alternativeName>
            <fullName evidence="15">Flavokinase</fullName>
        </alternativeName>
    </domain>
    <domain>
        <recommendedName>
            <fullName evidence="15">FMN adenylyltransferase</fullName>
            <ecNumber evidence="15">2.7.7.2</ecNumber>
        </recommendedName>
        <alternativeName>
            <fullName evidence="15">FAD pyrophosphorylase</fullName>
        </alternativeName>
        <alternativeName>
            <fullName evidence="15">FAD synthase</fullName>
        </alternativeName>
    </domain>
</protein>
<dbReference type="SUPFAM" id="SSF52374">
    <property type="entry name" value="Nucleotidylyl transferase"/>
    <property type="match status" value="1"/>
</dbReference>
<proteinExistence type="inferred from homology"/>
<dbReference type="GO" id="GO:0006747">
    <property type="term" value="P:FAD biosynthetic process"/>
    <property type="evidence" value="ECO:0007669"/>
    <property type="project" value="UniProtKB-UniRule"/>
</dbReference>
<dbReference type="UniPathway" id="UPA00277">
    <property type="reaction ID" value="UER00407"/>
</dbReference>
<comment type="pathway">
    <text evidence="2 15">Cofactor biosynthesis; FAD biosynthesis; FAD from FMN: step 1/1.</text>
</comment>
<dbReference type="PIRSF" id="PIRSF004491">
    <property type="entry name" value="FAD_Synth"/>
    <property type="match status" value="1"/>
</dbReference>
<dbReference type="EC" id="2.7.1.26" evidence="15"/>
<evidence type="ECO:0000256" key="2">
    <source>
        <dbReference type="ARBA" id="ARBA00004726"/>
    </source>
</evidence>
<evidence type="ECO:0000256" key="10">
    <source>
        <dbReference type="ARBA" id="ARBA00022827"/>
    </source>
</evidence>
<comment type="similarity">
    <text evidence="15">Belongs to the ribF family.</text>
</comment>
<evidence type="ECO:0000256" key="7">
    <source>
        <dbReference type="ARBA" id="ARBA00022695"/>
    </source>
</evidence>
<evidence type="ECO:0000313" key="17">
    <source>
        <dbReference type="EMBL" id="SEC07639.1"/>
    </source>
</evidence>
<comment type="function">
    <text evidence="1">Catalyzes the phosphorylation of riboflavin to FMN followed by the adenylation of FMN to FAD.</text>
</comment>
<keyword evidence="4 15" id="KW-0285">Flavoprotein</keyword>
<dbReference type="UniPathway" id="UPA00276">
    <property type="reaction ID" value="UER00406"/>
</dbReference>
<dbReference type="NCBIfam" id="NF004160">
    <property type="entry name" value="PRK05627.1-3"/>
    <property type="match status" value="1"/>
</dbReference>
<comment type="catalytic activity">
    <reaction evidence="13 15">
        <text>riboflavin + ATP = FMN + ADP + H(+)</text>
        <dbReference type="Rhea" id="RHEA:14357"/>
        <dbReference type="ChEBI" id="CHEBI:15378"/>
        <dbReference type="ChEBI" id="CHEBI:30616"/>
        <dbReference type="ChEBI" id="CHEBI:57986"/>
        <dbReference type="ChEBI" id="CHEBI:58210"/>
        <dbReference type="ChEBI" id="CHEBI:456216"/>
        <dbReference type="EC" id="2.7.1.26"/>
    </reaction>
</comment>
<dbReference type="InterPro" id="IPR004821">
    <property type="entry name" value="Cyt_trans-like"/>
</dbReference>
<reference evidence="17 18" key="1">
    <citation type="submission" date="2016-10" db="EMBL/GenBank/DDBJ databases">
        <authorList>
            <person name="de Groot N.N."/>
        </authorList>
    </citation>
    <scope>NUCLEOTIDE SEQUENCE [LARGE SCALE GENOMIC DNA]</scope>
    <source>
        <strain evidence="17 18">DSM 21799</strain>
    </source>
</reference>
<dbReference type="SUPFAM" id="SSF82114">
    <property type="entry name" value="Riboflavin kinase-like"/>
    <property type="match status" value="1"/>
</dbReference>
<dbReference type="RefSeq" id="WP_091184938.1">
    <property type="nucleotide sequence ID" value="NZ_FNRY01000001.1"/>
</dbReference>
<keyword evidence="10 15" id="KW-0274">FAD</keyword>
<evidence type="ECO:0000256" key="4">
    <source>
        <dbReference type="ARBA" id="ARBA00022630"/>
    </source>
</evidence>
<dbReference type="InterPro" id="IPR002606">
    <property type="entry name" value="Riboflavin_kinase_bac"/>
</dbReference>
<keyword evidence="5 15" id="KW-0288">FMN</keyword>
<evidence type="ECO:0000256" key="6">
    <source>
        <dbReference type="ARBA" id="ARBA00022679"/>
    </source>
</evidence>
<evidence type="ECO:0000313" key="18">
    <source>
        <dbReference type="Proteomes" id="UP000199183"/>
    </source>
</evidence>
<dbReference type="Gene3D" id="3.40.50.620">
    <property type="entry name" value="HUPs"/>
    <property type="match status" value="1"/>
</dbReference>
<dbReference type="InterPro" id="IPR023465">
    <property type="entry name" value="Riboflavin_kinase_dom_sf"/>
</dbReference>
<dbReference type="InterPro" id="IPR014729">
    <property type="entry name" value="Rossmann-like_a/b/a_fold"/>
</dbReference>
<dbReference type="NCBIfam" id="TIGR00125">
    <property type="entry name" value="cyt_tran_rel"/>
    <property type="match status" value="1"/>
</dbReference>
<dbReference type="EMBL" id="FNRY01000001">
    <property type="protein sequence ID" value="SEC07639.1"/>
    <property type="molecule type" value="Genomic_DNA"/>
</dbReference>
<comment type="catalytic activity">
    <reaction evidence="14 15">
        <text>FMN + ATP + H(+) = FAD + diphosphate</text>
        <dbReference type="Rhea" id="RHEA:17237"/>
        <dbReference type="ChEBI" id="CHEBI:15378"/>
        <dbReference type="ChEBI" id="CHEBI:30616"/>
        <dbReference type="ChEBI" id="CHEBI:33019"/>
        <dbReference type="ChEBI" id="CHEBI:57692"/>
        <dbReference type="ChEBI" id="CHEBI:58210"/>
        <dbReference type="EC" id="2.7.7.2"/>
    </reaction>
</comment>
<accession>A0A1H4PJR1</accession>
<evidence type="ECO:0000256" key="15">
    <source>
        <dbReference type="PIRNR" id="PIRNR004491"/>
    </source>
</evidence>
<dbReference type="GO" id="GO:0003919">
    <property type="term" value="F:FMN adenylyltransferase activity"/>
    <property type="evidence" value="ECO:0007669"/>
    <property type="project" value="UniProtKB-UniRule"/>
</dbReference>
<evidence type="ECO:0000256" key="9">
    <source>
        <dbReference type="ARBA" id="ARBA00022777"/>
    </source>
</evidence>
<keyword evidence="9 15" id="KW-0418">Kinase</keyword>
<keyword evidence="7 15" id="KW-0548">Nucleotidyltransferase</keyword>
<keyword evidence="18" id="KW-1185">Reference proteome</keyword>
<dbReference type="PANTHER" id="PTHR22749">
    <property type="entry name" value="RIBOFLAVIN KINASE/FMN ADENYLYLTRANSFERASE"/>
    <property type="match status" value="1"/>
</dbReference>
<evidence type="ECO:0000259" key="16">
    <source>
        <dbReference type="SMART" id="SM00904"/>
    </source>
</evidence>
<evidence type="ECO:0000256" key="5">
    <source>
        <dbReference type="ARBA" id="ARBA00022643"/>
    </source>
</evidence>
<dbReference type="InterPro" id="IPR015864">
    <property type="entry name" value="FAD_synthase"/>
</dbReference>
<dbReference type="NCBIfam" id="NF004162">
    <property type="entry name" value="PRK05627.1-5"/>
    <property type="match status" value="1"/>
</dbReference>
<dbReference type="GO" id="GO:0008531">
    <property type="term" value="F:riboflavin kinase activity"/>
    <property type="evidence" value="ECO:0007669"/>
    <property type="project" value="UniProtKB-UniRule"/>
</dbReference>
<evidence type="ECO:0000256" key="1">
    <source>
        <dbReference type="ARBA" id="ARBA00002121"/>
    </source>
</evidence>
<evidence type="ECO:0000256" key="8">
    <source>
        <dbReference type="ARBA" id="ARBA00022741"/>
    </source>
</evidence>
<dbReference type="Pfam" id="PF01687">
    <property type="entry name" value="Flavokinase"/>
    <property type="match status" value="1"/>
</dbReference>
<evidence type="ECO:0000256" key="13">
    <source>
        <dbReference type="ARBA" id="ARBA00047880"/>
    </source>
</evidence>
<evidence type="ECO:0000256" key="3">
    <source>
        <dbReference type="ARBA" id="ARBA00005201"/>
    </source>
</evidence>
<dbReference type="GO" id="GO:0009231">
    <property type="term" value="P:riboflavin biosynthetic process"/>
    <property type="evidence" value="ECO:0007669"/>
    <property type="project" value="InterPro"/>
</dbReference>
<comment type="pathway">
    <text evidence="3 15">Cofactor biosynthesis; FMN biosynthesis; FMN from riboflavin (ATP route): step 1/1.</text>
</comment>
<gene>
    <name evidence="17" type="ORF">SAMN04489806_2530</name>
</gene>
<keyword evidence="8 15" id="KW-0547">Nucleotide-binding</keyword>
<keyword evidence="11 15" id="KW-0067">ATP-binding</keyword>
<dbReference type="SMART" id="SM00904">
    <property type="entry name" value="Flavokinase"/>
    <property type="match status" value="1"/>
</dbReference>
<evidence type="ECO:0000256" key="14">
    <source>
        <dbReference type="ARBA" id="ARBA00049494"/>
    </source>
</evidence>
<feature type="domain" description="Riboflavin kinase" evidence="16">
    <location>
        <begin position="184"/>
        <end position="309"/>
    </location>
</feature>
<organism evidence="17 18">
    <name type="scientific">Paramicrobacterium humi</name>
    <dbReference type="NCBI Taxonomy" id="640635"/>
    <lineage>
        <taxon>Bacteria</taxon>
        <taxon>Bacillati</taxon>
        <taxon>Actinomycetota</taxon>
        <taxon>Actinomycetes</taxon>
        <taxon>Micrococcales</taxon>
        <taxon>Microbacteriaceae</taxon>
        <taxon>Paramicrobacterium</taxon>
    </lineage>
</organism>
<dbReference type="GO" id="GO:0005524">
    <property type="term" value="F:ATP binding"/>
    <property type="evidence" value="ECO:0007669"/>
    <property type="project" value="UniProtKB-UniRule"/>
</dbReference>